<accession>A0A4V2YID7</accession>
<feature type="region of interest" description="Disordered" evidence="1">
    <location>
        <begin position="68"/>
        <end position="117"/>
    </location>
</feature>
<dbReference type="InterPro" id="IPR050900">
    <property type="entry name" value="Transposase_IS3/IS150/IS904"/>
</dbReference>
<name>A0A4V2YID7_9PSEU</name>
<sequence>MATTNHNIKPESIFHSDRGSNYTSRDFAETLKKHNLRQSAGRTGICFDNAQAESFFAALKVERVHRTKYPNTSTRTGRHRPLYRNPLQYETSPLGIRLPDTTRGPRRVPETTASSVK</sequence>
<dbReference type="InterPro" id="IPR012337">
    <property type="entry name" value="RNaseH-like_sf"/>
</dbReference>
<evidence type="ECO:0000313" key="3">
    <source>
        <dbReference type="Proteomes" id="UP000294947"/>
    </source>
</evidence>
<dbReference type="GO" id="GO:0003676">
    <property type="term" value="F:nucleic acid binding"/>
    <property type="evidence" value="ECO:0007669"/>
    <property type="project" value="InterPro"/>
</dbReference>
<comment type="caution">
    <text evidence="2">The sequence shown here is derived from an EMBL/GenBank/DDBJ whole genome shotgun (WGS) entry which is preliminary data.</text>
</comment>
<dbReference type="SUPFAM" id="SSF53098">
    <property type="entry name" value="Ribonuclease H-like"/>
    <property type="match status" value="1"/>
</dbReference>
<dbReference type="PANTHER" id="PTHR46889:SF4">
    <property type="entry name" value="TRANSPOSASE INSO FOR INSERTION SEQUENCE ELEMENT IS911B-RELATED"/>
    <property type="match status" value="1"/>
</dbReference>
<dbReference type="Gene3D" id="3.30.420.10">
    <property type="entry name" value="Ribonuclease H-like superfamily/Ribonuclease H"/>
    <property type="match status" value="1"/>
</dbReference>
<organism evidence="2 3">
    <name type="scientific">Saccharopolyspora elongata</name>
    <dbReference type="NCBI Taxonomy" id="2530387"/>
    <lineage>
        <taxon>Bacteria</taxon>
        <taxon>Bacillati</taxon>
        <taxon>Actinomycetota</taxon>
        <taxon>Actinomycetes</taxon>
        <taxon>Pseudonocardiales</taxon>
        <taxon>Pseudonocardiaceae</taxon>
        <taxon>Saccharopolyspora</taxon>
    </lineage>
</organism>
<evidence type="ECO:0000256" key="1">
    <source>
        <dbReference type="SAM" id="MobiDB-lite"/>
    </source>
</evidence>
<dbReference type="AlphaFoldDB" id="A0A4V2YID7"/>
<proteinExistence type="predicted"/>
<gene>
    <name evidence="2" type="ORF">E1288_44430</name>
</gene>
<keyword evidence="3" id="KW-1185">Reference proteome</keyword>
<evidence type="ECO:0008006" key="4">
    <source>
        <dbReference type="Google" id="ProtNLM"/>
    </source>
</evidence>
<feature type="region of interest" description="Disordered" evidence="1">
    <location>
        <begin position="1"/>
        <end position="22"/>
    </location>
</feature>
<dbReference type="Proteomes" id="UP000294947">
    <property type="component" value="Unassembled WGS sequence"/>
</dbReference>
<dbReference type="OrthoDB" id="3215922at2"/>
<reference evidence="2 3" key="1">
    <citation type="submission" date="2019-03" db="EMBL/GenBank/DDBJ databases">
        <title>Draft genome sequences of novel Actinobacteria.</title>
        <authorList>
            <person name="Sahin N."/>
            <person name="Ay H."/>
            <person name="Saygin H."/>
        </authorList>
    </citation>
    <scope>NUCLEOTIDE SEQUENCE [LARGE SCALE GENOMIC DNA]</scope>
    <source>
        <strain evidence="2 3">7K502</strain>
    </source>
</reference>
<dbReference type="PANTHER" id="PTHR46889">
    <property type="entry name" value="TRANSPOSASE INSF FOR INSERTION SEQUENCE IS3B-RELATED"/>
    <property type="match status" value="1"/>
</dbReference>
<feature type="compositionally biased region" description="Basic and acidic residues" evidence="1">
    <location>
        <begin position="8"/>
        <end position="18"/>
    </location>
</feature>
<evidence type="ECO:0000313" key="2">
    <source>
        <dbReference type="EMBL" id="TDD34457.1"/>
    </source>
</evidence>
<dbReference type="InterPro" id="IPR036397">
    <property type="entry name" value="RNaseH_sf"/>
</dbReference>
<dbReference type="EMBL" id="SMKW01000143">
    <property type="protein sequence ID" value="TDD34457.1"/>
    <property type="molecule type" value="Genomic_DNA"/>
</dbReference>
<protein>
    <recommendedName>
        <fullName evidence="4">Integrase catalytic domain-containing protein</fullName>
    </recommendedName>
</protein>